<evidence type="ECO:0000313" key="3">
    <source>
        <dbReference type="Proteomes" id="UP001216907"/>
    </source>
</evidence>
<keyword evidence="3" id="KW-1185">Reference proteome</keyword>
<accession>A0ABT6F617</accession>
<dbReference type="Proteomes" id="UP001216907">
    <property type="component" value="Unassembled WGS sequence"/>
</dbReference>
<dbReference type="InterPro" id="IPR006311">
    <property type="entry name" value="TAT_signal"/>
</dbReference>
<dbReference type="PROSITE" id="PS51318">
    <property type="entry name" value="TAT"/>
    <property type="match status" value="1"/>
</dbReference>
<organism evidence="2 3">
    <name type="scientific">Paludisphaera mucosa</name>
    <dbReference type="NCBI Taxonomy" id="3030827"/>
    <lineage>
        <taxon>Bacteria</taxon>
        <taxon>Pseudomonadati</taxon>
        <taxon>Planctomycetota</taxon>
        <taxon>Planctomycetia</taxon>
        <taxon>Isosphaerales</taxon>
        <taxon>Isosphaeraceae</taxon>
        <taxon>Paludisphaera</taxon>
    </lineage>
</organism>
<dbReference type="InterPro" id="IPR011447">
    <property type="entry name" value="DUF1552"/>
</dbReference>
<sequence length="448" mass="49344">MNRSRISRRALLRGAGAAVALPWMESMVAAGAPGGSATTGPRRMGFFYVPNGVHMKDWRPEAEGRDFQMPWILEPLAPLKQDLLVLTGLAQDNARAHGDGPGDHARSLSCFLTGVHPVKTDGANIQVGVSVDQVAARKLGDATRLPSLELGIERGGQSGNCDSGYSCAYSSNISWRSPTTPTAKEINPRLVFDRLFGNRGGTGTEAERRKRSLYDRSILDFVLEDAQSLRGRIGQTDRRKLDEYLTAVREIEQRIARADEADGGKSGLDVGAARPAGVPKEYAEHVRLMFDLIVLAFQTDTTRICTFMFGNEGSTRPYPFLEVPEGHHDLSHHGKDPKKLAKIRKINRFHMEEFARMLVRLKESREGERSVLDNSMIVYGSGISDGDRHNHDDLPVLLVGKGGGSLDTGRHVVYSPQPLNNLYLSMLDRMDVPCERLGDSTGRLEKLS</sequence>
<dbReference type="Pfam" id="PF07586">
    <property type="entry name" value="HXXSHH"/>
    <property type="match status" value="1"/>
</dbReference>
<feature type="signal peptide" evidence="1">
    <location>
        <begin position="1"/>
        <end position="20"/>
    </location>
</feature>
<evidence type="ECO:0000313" key="2">
    <source>
        <dbReference type="EMBL" id="MDG3003033.1"/>
    </source>
</evidence>
<reference evidence="2 3" key="1">
    <citation type="submission" date="2023-03" db="EMBL/GenBank/DDBJ databases">
        <title>Paludisphaera mucosa sp. nov. a novel planctomycete from northern fen.</title>
        <authorList>
            <person name="Ivanova A."/>
        </authorList>
    </citation>
    <scope>NUCLEOTIDE SEQUENCE [LARGE SCALE GENOMIC DNA]</scope>
    <source>
        <strain evidence="2 3">Pla2</strain>
    </source>
</reference>
<proteinExistence type="predicted"/>
<protein>
    <submittedName>
        <fullName evidence="2">DUF1552 domain-containing protein</fullName>
    </submittedName>
</protein>
<gene>
    <name evidence="2" type="ORF">PZE19_04580</name>
</gene>
<evidence type="ECO:0000256" key="1">
    <source>
        <dbReference type="SAM" id="SignalP"/>
    </source>
</evidence>
<keyword evidence="1" id="KW-0732">Signal</keyword>
<name>A0ABT6F617_9BACT</name>
<dbReference type="EMBL" id="JARRAG010000001">
    <property type="protein sequence ID" value="MDG3003033.1"/>
    <property type="molecule type" value="Genomic_DNA"/>
</dbReference>
<comment type="caution">
    <text evidence="2">The sequence shown here is derived from an EMBL/GenBank/DDBJ whole genome shotgun (WGS) entry which is preliminary data.</text>
</comment>
<feature type="chain" id="PRO_5046980785" evidence="1">
    <location>
        <begin position="21"/>
        <end position="448"/>
    </location>
</feature>
<dbReference type="RefSeq" id="WP_277859391.1">
    <property type="nucleotide sequence ID" value="NZ_JARRAG010000001.1"/>
</dbReference>